<proteinExistence type="predicted"/>
<name>A0A9Q1KT29_9CARY</name>
<reference evidence="1" key="1">
    <citation type="submission" date="2022-04" db="EMBL/GenBank/DDBJ databases">
        <title>Carnegiea gigantea Genome sequencing and assembly v2.</title>
        <authorList>
            <person name="Copetti D."/>
            <person name="Sanderson M.J."/>
            <person name="Burquez A."/>
            <person name="Wojciechowski M.F."/>
        </authorList>
    </citation>
    <scope>NUCLEOTIDE SEQUENCE</scope>
    <source>
        <strain evidence="1">SGP5-SGP5p</strain>
        <tissue evidence="1">Aerial part</tissue>
    </source>
</reference>
<accession>A0A9Q1KT29</accession>
<protein>
    <submittedName>
        <fullName evidence="1">Uncharacterized protein</fullName>
    </submittedName>
</protein>
<evidence type="ECO:0000313" key="2">
    <source>
        <dbReference type="Proteomes" id="UP001153076"/>
    </source>
</evidence>
<sequence length="273" mass="31637">MNFKHYSLTVLVKFKLHYWYNMADMQNVPVGNNEAHNPPNFPDTEEYWFNMTDMQDVPVGNNEIHNPPNAQEYWYNMADMQNVPVGNNEAHNPPNFPDVEEFWFNMADMQDVPVGNNEIHNPPNAQEISYKLALVQMRRQLDVAINEYQARRTFWLQQKDGLVAQYMATLAHTNNPLFLAPIFSQIETINYEVTRLDQENDANMRHRDEVINSLKSESLLVVRQLADANALLELRRAPHFWNGRVFLTANGEEGVDVLLQGERVDFEAEAEAA</sequence>
<keyword evidence="2" id="KW-1185">Reference proteome</keyword>
<dbReference type="Proteomes" id="UP001153076">
    <property type="component" value="Unassembled WGS sequence"/>
</dbReference>
<comment type="caution">
    <text evidence="1">The sequence shown here is derived from an EMBL/GenBank/DDBJ whole genome shotgun (WGS) entry which is preliminary data.</text>
</comment>
<dbReference type="AlphaFoldDB" id="A0A9Q1KT29"/>
<evidence type="ECO:0000313" key="1">
    <source>
        <dbReference type="EMBL" id="KAJ8449330.1"/>
    </source>
</evidence>
<organism evidence="1 2">
    <name type="scientific">Carnegiea gigantea</name>
    <dbReference type="NCBI Taxonomy" id="171969"/>
    <lineage>
        <taxon>Eukaryota</taxon>
        <taxon>Viridiplantae</taxon>
        <taxon>Streptophyta</taxon>
        <taxon>Embryophyta</taxon>
        <taxon>Tracheophyta</taxon>
        <taxon>Spermatophyta</taxon>
        <taxon>Magnoliopsida</taxon>
        <taxon>eudicotyledons</taxon>
        <taxon>Gunneridae</taxon>
        <taxon>Pentapetalae</taxon>
        <taxon>Caryophyllales</taxon>
        <taxon>Cactineae</taxon>
        <taxon>Cactaceae</taxon>
        <taxon>Cactoideae</taxon>
        <taxon>Echinocereeae</taxon>
        <taxon>Carnegiea</taxon>
    </lineage>
</organism>
<dbReference type="EMBL" id="JAKOGI010000022">
    <property type="protein sequence ID" value="KAJ8449330.1"/>
    <property type="molecule type" value="Genomic_DNA"/>
</dbReference>
<gene>
    <name evidence="1" type="ORF">Cgig2_002462</name>
</gene>